<evidence type="ECO:0000256" key="11">
    <source>
        <dbReference type="SAM" id="MobiDB-lite"/>
    </source>
</evidence>
<dbReference type="AlphaFoldDB" id="A0A812PCC2"/>
<dbReference type="Pfam" id="PF00005">
    <property type="entry name" value="ABC_tran"/>
    <property type="match status" value="1"/>
</dbReference>
<dbReference type="Proteomes" id="UP000649617">
    <property type="component" value="Unassembled WGS sequence"/>
</dbReference>
<name>A0A812PCC2_SYMPI</name>
<keyword evidence="15" id="KW-1185">Reference proteome</keyword>
<dbReference type="EMBL" id="CAJNIZ010013436">
    <property type="protein sequence ID" value="CAE7348905.1"/>
    <property type="molecule type" value="Genomic_DNA"/>
</dbReference>
<keyword evidence="4" id="KW-0677">Repeat</keyword>
<evidence type="ECO:0000256" key="1">
    <source>
        <dbReference type="ARBA" id="ARBA00004141"/>
    </source>
</evidence>
<dbReference type="Pfam" id="PF03160">
    <property type="entry name" value="Calx-beta"/>
    <property type="match status" value="1"/>
</dbReference>
<comment type="caution">
    <text evidence="14">The sequence shown here is derived from an EMBL/GenBank/DDBJ whole genome shotgun (WGS) entry which is preliminary data.</text>
</comment>
<evidence type="ECO:0000256" key="3">
    <source>
        <dbReference type="ARBA" id="ARBA00022729"/>
    </source>
</evidence>
<keyword evidence="3" id="KW-0732">Signal</keyword>
<dbReference type="PANTHER" id="PTHR24221">
    <property type="entry name" value="ATP-BINDING CASSETTE SUB-FAMILY B"/>
    <property type="match status" value="1"/>
</dbReference>
<feature type="transmembrane region" description="Helical" evidence="12">
    <location>
        <begin position="177"/>
        <end position="197"/>
    </location>
</feature>
<dbReference type="GO" id="GO:0034040">
    <property type="term" value="F:ATPase-coupled lipid transmembrane transporter activity"/>
    <property type="evidence" value="ECO:0007669"/>
    <property type="project" value="TreeGrafter"/>
</dbReference>
<feature type="region of interest" description="Disordered" evidence="11">
    <location>
        <begin position="606"/>
        <end position="636"/>
    </location>
</feature>
<feature type="domain" description="ABC transporter" evidence="13">
    <location>
        <begin position="484"/>
        <end position="753"/>
    </location>
</feature>
<dbReference type="InterPro" id="IPR003593">
    <property type="entry name" value="AAA+_ATPase"/>
</dbReference>
<dbReference type="InterPro" id="IPR003439">
    <property type="entry name" value="ABC_transporter-like_ATP-bd"/>
</dbReference>
<keyword evidence="7" id="KW-0067">ATP-binding</keyword>
<keyword evidence="8 12" id="KW-1133">Transmembrane helix</keyword>
<evidence type="ECO:0000256" key="7">
    <source>
        <dbReference type="ARBA" id="ARBA00022840"/>
    </source>
</evidence>
<dbReference type="Gene3D" id="2.60.40.2030">
    <property type="match status" value="1"/>
</dbReference>
<evidence type="ECO:0000256" key="4">
    <source>
        <dbReference type="ARBA" id="ARBA00022737"/>
    </source>
</evidence>
<dbReference type="GO" id="GO:0016020">
    <property type="term" value="C:membrane"/>
    <property type="evidence" value="ECO:0007669"/>
    <property type="project" value="UniProtKB-SubCell"/>
</dbReference>
<protein>
    <submittedName>
        <fullName evidence="14">PotA protein</fullName>
    </submittedName>
</protein>
<dbReference type="InterPro" id="IPR036640">
    <property type="entry name" value="ABC1_TM_sf"/>
</dbReference>
<keyword evidence="2 12" id="KW-0812">Transmembrane</keyword>
<dbReference type="PROSITE" id="PS50893">
    <property type="entry name" value="ABC_TRANSPORTER_2"/>
    <property type="match status" value="1"/>
</dbReference>
<evidence type="ECO:0000256" key="5">
    <source>
        <dbReference type="ARBA" id="ARBA00022741"/>
    </source>
</evidence>
<feature type="transmembrane region" description="Helical" evidence="12">
    <location>
        <begin position="140"/>
        <end position="157"/>
    </location>
</feature>
<evidence type="ECO:0000313" key="14">
    <source>
        <dbReference type="EMBL" id="CAE7348905.1"/>
    </source>
</evidence>
<evidence type="ECO:0000256" key="8">
    <source>
        <dbReference type="ARBA" id="ARBA00022989"/>
    </source>
</evidence>
<dbReference type="OrthoDB" id="6593433at2759"/>
<reference evidence="14" key="1">
    <citation type="submission" date="2021-02" db="EMBL/GenBank/DDBJ databases">
        <authorList>
            <person name="Dougan E. K."/>
            <person name="Rhodes N."/>
            <person name="Thang M."/>
            <person name="Chan C."/>
        </authorList>
    </citation>
    <scope>NUCLEOTIDE SEQUENCE</scope>
</reference>
<proteinExistence type="inferred from homology"/>
<dbReference type="GO" id="GO:0005524">
    <property type="term" value="F:ATP binding"/>
    <property type="evidence" value="ECO:0007669"/>
    <property type="project" value="UniProtKB-KW"/>
</dbReference>
<keyword evidence="9 12" id="KW-0472">Membrane</keyword>
<evidence type="ECO:0000313" key="15">
    <source>
        <dbReference type="Proteomes" id="UP000649617"/>
    </source>
</evidence>
<dbReference type="InterPro" id="IPR039421">
    <property type="entry name" value="Type_1_exporter"/>
</dbReference>
<dbReference type="SUPFAM" id="SSF52540">
    <property type="entry name" value="P-loop containing nucleoside triphosphate hydrolases"/>
    <property type="match status" value="1"/>
</dbReference>
<dbReference type="PANTHER" id="PTHR24221:SF654">
    <property type="entry name" value="ATP-BINDING CASSETTE SUB-FAMILY B MEMBER 6"/>
    <property type="match status" value="1"/>
</dbReference>
<evidence type="ECO:0000256" key="12">
    <source>
        <dbReference type="SAM" id="Phobius"/>
    </source>
</evidence>
<dbReference type="SUPFAM" id="SSF141072">
    <property type="entry name" value="CalX-like"/>
    <property type="match status" value="1"/>
</dbReference>
<dbReference type="InterPro" id="IPR003644">
    <property type="entry name" value="Calx_beta"/>
</dbReference>
<dbReference type="InterPro" id="IPR038081">
    <property type="entry name" value="CalX-like_sf"/>
</dbReference>
<dbReference type="GO" id="GO:0007154">
    <property type="term" value="P:cell communication"/>
    <property type="evidence" value="ECO:0007669"/>
    <property type="project" value="InterPro"/>
</dbReference>
<comment type="subcellular location">
    <subcellularLocation>
        <location evidence="1">Membrane</location>
        <topology evidence="1">Multi-pass membrane protein</topology>
    </subcellularLocation>
</comment>
<comment type="similarity">
    <text evidence="10">Belongs to the ABC transporter superfamily. ABCB family. Heavy Metal importer (TC 3.A.1.210) subfamily.</text>
</comment>
<gene>
    <name evidence="14" type="primary">potA</name>
    <name evidence="14" type="ORF">SPIL2461_LOCUS8285</name>
</gene>
<dbReference type="Gene3D" id="1.20.1560.10">
    <property type="entry name" value="ABC transporter type 1, transmembrane domain"/>
    <property type="match status" value="1"/>
</dbReference>
<dbReference type="SMART" id="SM00382">
    <property type="entry name" value="AAA"/>
    <property type="match status" value="1"/>
</dbReference>
<dbReference type="GO" id="GO:0016887">
    <property type="term" value="F:ATP hydrolysis activity"/>
    <property type="evidence" value="ECO:0007669"/>
    <property type="project" value="InterPro"/>
</dbReference>
<dbReference type="Gene3D" id="3.40.50.300">
    <property type="entry name" value="P-loop containing nucleotide triphosphate hydrolases"/>
    <property type="match status" value="1"/>
</dbReference>
<dbReference type="SUPFAM" id="SSF90123">
    <property type="entry name" value="ABC transporter transmembrane region"/>
    <property type="match status" value="1"/>
</dbReference>
<organism evidence="14 15">
    <name type="scientific">Symbiodinium pilosum</name>
    <name type="common">Dinoflagellate</name>
    <dbReference type="NCBI Taxonomy" id="2952"/>
    <lineage>
        <taxon>Eukaryota</taxon>
        <taxon>Sar</taxon>
        <taxon>Alveolata</taxon>
        <taxon>Dinophyceae</taxon>
        <taxon>Suessiales</taxon>
        <taxon>Symbiodiniaceae</taxon>
        <taxon>Symbiodinium</taxon>
    </lineage>
</organism>
<keyword evidence="6" id="KW-0106">Calcium</keyword>
<evidence type="ECO:0000256" key="10">
    <source>
        <dbReference type="ARBA" id="ARBA00024363"/>
    </source>
</evidence>
<evidence type="ECO:0000256" key="2">
    <source>
        <dbReference type="ARBA" id="ARBA00022692"/>
    </source>
</evidence>
<accession>A0A812PCC2</accession>
<evidence type="ECO:0000256" key="9">
    <source>
        <dbReference type="ARBA" id="ARBA00023136"/>
    </source>
</evidence>
<evidence type="ECO:0000259" key="13">
    <source>
        <dbReference type="PROSITE" id="PS50893"/>
    </source>
</evidence>
<sequence length="758" mass="86590">MKGPVKVRYATEDGSAKAGISYEETFGETIFEDQEYRKSFDIKTISSAYWTATMEFKVRLLDPEGCNLGNHLHTCRVKIIDTNTFPSSKYEEQLRLGDEGLDHVSSSGLFWEYWKLCFFQVPGISIRTLLTLVFDQLKNVYRYFVLCLNIYLVDVLFNISDKETSHRLLLSSRLDTAYLVGTLYVAPLLVLHAWDLIKAKMDLRGHLRLYLQSSLFRRYLNYSEESRMSVPPADMQHALSMGSKSAAEGYTKLMDLFQKFGQLAVFTYFTLRENPGALYLILAMPSIMAAFLACKTCMPLNSDDRKDVEASVLSLAAEVCHRYRLIADYFQRPQMNEIFARQTNDLRREYIPENVEAVNNEYFPKWLGPLFIGVYIAMDAQNVFDGVTSLGTFLATIGVMKDISSEFADAYNMILELADTFVSVQYLTSYFNKQTDLLLWKEVNRKRRDLTRQARDKAFAGSHSTPGNEQEKTEVLYKTDLIPIQLAGMCFGYLRHEPVFSDVNVSVDQGLLVAVMGPHGSGKTTLLKLLGHMVFPQEGHIFIPSHLRILHVTQEAYILNLSAWQNLIFGCPNPHTVDPRRVRKICERLKMKVTLQLIQADLEKQEKLRGDPAGSDEEESEEEEAEKDFKKGAGGAWQDSLTYSEKVKLHLARALIMNPEVLVLQRPLHHYDKKTGELVLDLLREHVHSRGLELPEKNKKHRRPRTCFFTVEAETEAHKADVVWYIDNSTVRNDKDPGTVTSEFFKAKTLGSFHLGGD</sequence>
<dbReference type="InterPro" id="IPR027417">
    <property type="entry name" value="P-loop_NTPase"/>
</dbReference>
<feature type="transmembrane region" description="Helical" evidence="12">
    <location>
        <begin position="276"/>
        <end position="293"/>
    </location>
</feature>
<feature type="compositionally biased region" description="Acidic residues" evidence="11">
    <location>
        <begin position="614"/>
        <end position="626"/>
    </location>
</feature>
<keyword evidence="5" id="KW-0547">Nucleotide-binding</keyword>
<evidence type="ECO:0000256" key="6">
    <source>
        <dbReference type="ARBA" id="ARBA00022837"/>
    </source>
</evidence>